<sequence>MPGNAQLDRCVRLLSRRTTDDEKFAGLLLVPRIVDPQDGEALARIFEALDCTFIERLLRTGLKQVTARPDGDGPALLAIAVSVVDVLASQPAIAGDARMLDRIPTLCRVACLDAQPVADEAIQALCRMLAQDAAVRVLLADPRLLAAIVDAAGARGDSLGLSRFLDFTLNRCSAWIAARRADDRDAISGWVTAVTHAAAAFAASATRLKFELLPVLANALEPIGPDDSAAADEHLSCSPLVRHTSAGCIAILRQKTEAATYTDQALVLYAHLVRLWPGHVFLGVVLPPADRAASAAAPSQEAELALRVACVEGQTAVDAMMICVPDQSSASAARNADRLRVQRGWKLPCCATIAAGWLEWAARWLEDQPESAAVNEAGICAMMSEVQRLASAAVGFLVDWRERVPGEQDMLANGPELVLCLVRLLGQWLATDPTLHRPAMPVLAMCAAWAAGGGDSASAVAECMRPCIAFALETCGISEAQYAEELVTRELRHARPPSSELTSPWVGTMEFDDLTRAAYGIPSDEDVLRERQARLHDNKRRPSDVHAEE</sequence>
<reference evidence="1" key="1">
    <citation type="submission" date="2022-07" db="EMBL/GenBank/DDBJ databases">
        <title>Phylogenomic reconstructions and comparative analyses of Kickxellomycotina fungi.</title>
        <authorList>
            <person name="Reynolds N.K."/>
            <person name="Stajich J.E."/>
            <person name="Barry K."/>
            <person name="Grigoriev I.V."/>
            <person name="Crous P."/>
            <person name="Smith M.E."/>
        </authorList>
    </citation>
    <scope>NUCLEOTIDE SEQUENCE</scope>
    <source>
        <strain evidence="1">CBS 109366</strain>
    </source>
</reference>
<evidence type="ECO:0000313" key="2">
    <source>
        <dbReference type="Proteomes" id="UP001140234"/>
    </source>
</evidence>
<name>A0ACC1K4S5_9FUNG</name>
<proteinExistence type="predicted"/>
<evidence type="ECO:0000313" key="1">
    <source>
        <dbReference type="EMBL" id="KAJ2773383.1"/>
    </source>
</evidence>
<organism evidence="1 2">
    <name type="scientific">Coemansia nantahalensis</name>
    <dbReference type="NCBI Taxonomy" id="2789366"/>
    <lineage>
        <taxon>Eukaryota</taxon>
        <taxon>Fungi</taxon>
        <taxon>Fungi incertae sedis</taxon>
        <taxon>Zoopagomycota</taxon>
        <taxon>Kickxellomycotina</taxon>
        <taxon>Kickxellomycetes</taxon>
        <taxon>Kickxellales</taxon>
        <taxon>Kickxellaceae</taxon>
        <taxon>Coemansia</taxon>
    </lineage>
</organism>
<protein>
    <submittedName>
        <fullName evidence="1">Uncharacterized protein</fullName>
    </submittedName>
</protein>
<keyword evidence="2" id="KW-1185">Reference proteome</keyword>
<comment type="caution">
    <text evidence="1">The sequence shown here is derived from an EMBL/GenBank/DDBJ whole genome shotgun (WGS) entry which is preliminary data.</text>
</comment>
<dbReference type="Proteomes" id="UP001140234">
    <property type="component" value="Unassembled WGS sequence"/>
</dbReference>
<dbReference type="EMBL" id="JANBUJ010000232">
    <property type="protein sequence ID" value="KAJ2773383.1"/>
    <property type="molecule type" value="Genomic_DNA"/>
</dbReference>
<gene>
    <name evidence="1" type="ORF">IWQ57_001323</name>
</gene>
<accession>A0ACC1K4S5</accession>